<dbReference type="InterPro" id="IPR000884">
    <property type="entry name" value="TSP1_rpt"/>
</dbReference>
<protein>
    <recommendedName>
        <fullName evidence="4">Thrombospondin type 1 domain protein</fullName>
    </recommendedName>
</protein>
<comment type="caution">
    <text evidence="2">The sequence shown here is derived from an EMBL/GenBank/DDBJ whole genome shotgun (WGS) entry which is preliminary data.</text>
</comment>
<dbReference type="InterPro" id="IPR036383">
    <property type="entry name" value="TSP1_rpt_sf"/>
</dbReference>
<dbReference type="Pfam" id="PF00090">
    <property type="entry name" value="TSP_1"/>
    <property type="match status" value="2"/>
</dbReference>
<keyword evidence="1" id="KW-0732">Signal</keyword>
<dbReference type="PANTHER" id="PTHR31936">
    <property type="entry name" value="PROTEIN CBG18744"/>
    <property type="match status" value="1"/>
</dbReference>
<evidence type="ECO:0000256" key="1">
    <source>
        <dbReference type="SAM" id="SignalP"/>
    </source>
</evidence>
<evidence type="ECO:0008006" key="4">
    <source>
        <dbReference type="Google" id="ProtNLM"/>
    </source>
</evidence>
<gene>
    <name evidence="2" type="ORF">CYNAS_LOCUS22375</name>
</gene>
<reference evidence="2" key="1">
    <citation type="submission" date="2023-07" db="EMBL/GenBank/DDBJ databases">
        <authorList>
            <consortium name="CYATHOMIX"/>
        </authorList>
    </citation>
    <scope>NUCLEOTIDE SEQUENCE</scope>
    <source>
        <strain evidence="2">N/A</strain>
    </source>
</reference>
<evidence type="ECO:0000313" key="2">
    <source>
        <dbReference type="EMBL" id="CAJ0610392.1"/>
    </source>
</evidence>
<feature type="signal peptide" evidence="1">
    <location>
        <begin position="1"/>
        <end position="30"/>
    </location>
</feature>
<dbReference type="SMART" id="SM00209">
    <property type="entry name" value="TSP1"/>
    <property type="match status" value="4"/>
</dbReference>
<feature type="chain" id="PRO_5041430817" description="Thrombospondin type 1 domain protein" evidence="1">
    <location>
        <begin position="31"/>
        <end position="536"/>
    </location>
</feature>
<sequence length="536" mass="57278">MSKLRTAILVSATILEILVAPHTLLPLSMGDMLAGLSQIQQKRLLIRHAAQQTASGQIGENGAVVGTEPELPELPKCENGSCCVIGGVWSEWSSGNTCSDECGFCGTTTRTRGCISEQFGCPCSGPSTKTSECAPTPCQFPRASCCGNRTKQLSVQKTFQCSRMDDTSPPPSDLCWTCCPSSGGYWSEWTEGGACPDTCGSCAQVTQQRTCLTEAQGCACRGPSSRQKNCNIGVCYYPRDSCCSPYSSTVIDGKHACGPQPVLPVNPPYVNTCGVNCCPTRGIWGEWSITVPCNDTCGSCGRQVRSRKCLSLQYGCACSGDAVENQVCGTTVCLFPRSTCCAGFTKKVDTVTKSFYCGPLPVEPVFNPEQTTCCDPEKTGLWNQWTEWSKCTSDCGLCGTQTRNRTCASQPYGCPCTGETTESKKCGQAACITGQECCSGYPALGYDGAKFCQPNPPAQCPGTWTDWMTEPSAKCNDTCGMCGVIPSYRYCWPSGCQCTGAFKMNQPCAPAVCVFPRTTCCAPYVKKIVNKQFVCG</sequence>
<name>A0AA36HHT7_CYLNA</name>
<dbReference type="PRINTS" id="PR01705">
    <property type="entry name" value="TSP1REPEAT"/>
</dbReference>
<dbReference type="Gene3D" id="2.20.100.10">
    <property type="entry name" value="Thrombospondin type-1 (TSP1) repeat"/>
    <property type="match status" value="2"/>
</dbReference>
<accession>A0AA36HHT7</accession>
<keyword evidence="3" id="KW-1185">Reference proteome</keyword>
<proteinExistence type="predicted"/>
<evidence type="ECO:0000313" key="3">
    <source>
        <dbReference type="Proteomes" id="UP001176961"/>
    </source>
</evidence>
<organism evidence="2 3">
    <name type="scientific">Cylicocyclus nassatus</name>
    <name type="common">Nematode worm</name>
    <dbReference type="NCBI Taxonomy" id="53992"/>
    <lineage>
        <taxon>Eukaryota</taxon>
        <taxon>Metazoa</taxon>
        <taxon>Ecdysozoa</taxon>
        <taxon>Nematoda</taxon>
        <taxon>Chromadorea</taxon>
        <taxon>Rhabditida</taxon>
        <taxon>Rhabditina</taxon>
        <taxon>Rhabditomorpha</taxon>
        <taxon>Strongyloidea</taxon>
        <taxon>Strongylidae</taxon>
        <taxon>Cylicocyclus</taxon>
    </lineage>
</organism>
<dbReference type="PROSITE" id="PS50092">
    <property type="entry name" value="TSP1"/>
    <property type="match status" value="4"/>
</dbReference>
<dbReference type="EMBL" id="CATQJL010000326">
    <property type="protein sequence ID" value="CAJ0610392.1"/>
    <property type="molecule type" value="Genomic_DNA"/>
</dbReference>
<dbReference type="SUPFAM" id="SSF82895">
    <property type="entry name" value="TSP-1 type 1 repeat"/>
    <property type="match status" value="3"/>
</dbReference>
<dbReference type="Proteomes" id="UP001176961">
    <property type="component" value="Unassembled WGS sequence"/>
</dbReference>
<dbReference type="AlphaFoldDB" id="A0AA36HHT7"/>
<dbReference type="PANTHER" id="PTHR31936:SF2">
    <property type="entry name" value="FLO11 DOMAIN-CONTAINING PROTEIN"/>
    <property type="match status" value="1"/>
</dbReference>